<organism evidence="1 2">
    <name type="scientific">Necator americanus</name>
    <name type="common">Human hookworm</name>
    <dbReference type="NCBI Taxonomy" id="51031"/>
    <lineage>
        <taxon>Eukaryota</taxon>
        <taxon>Metazoa</taxon>
        <taxon>Ecdysozoa</taxon>
        <taxon>Nematoda</taxon>
        <taxon>Chromadorea</taxon>
        <taxon>Rhabditida</taxon>
        <taxon>Rhabditina</taxon>
        <taxon>Rhabditomorpha</taxon>
        <taxon>Strongyloidea</taxon>
        <taxon>Ancylostomatidae</taxon>
        <taxon>Bunostominae</taxon>
        <taxon>Necator</taxon>
    </lineage>
</organism>
<accession>A0ABR1D9K3</accession>
<reference evidence="1 2" key="1">
    <citation type="submission" date="2023-08" db="EMBL/GenBank/DDBJ databases">
        <title>A Necator americanus chromosomal reference genome.</title>
        <authorList>
            <person name="Ilik V."/>
            <person name="Petrzelkova K.J."/>
            <person name="Pardy F."/>
            <person name="Fuh T."/>
            <person name="Niatou-Singa F.S."/>
            <person name="Gouil Q."/>
            <person name="Baker L."/>
            <person name="Ritchie M.E."/>
            <person name="Jex A.R."/>
            <person name="Gazzola D."/>
            <person name="Li H."/>
            <person name="Toshio Fujiwara R."/>
            <person name="Zhan B."/>
            <person name="Aroian R.V."/>
            <person name="Pafco B."/>
            <person name="Schwarz E.M."/>
        </authorList>
    </citation>
    <scope>NUCLEOTIDE SEQUENCE [LARGE SCALE GENOMIC DNA]</scope>
    <source>
        <strain evidence="1 2">Aroian</strain>
        <tissue evidence="1">Whole animal</tissue>
    </source>
</reference>
<comment type="caution">
    <text evidence="1">The sequence shown here is derived from an EMBL/GenBank/DDBJ whole genome shotgun (WGS) entry which is preliminary data.</text>
</comment>
<keyword evidence="2" id="KW-1185">Reference proteome</keyword>
<evidence type="ECO:0000313" key="2">
    <source>
        <dbReference type="Proteomes" id="UP001303046"/>
    </source>
</evidence>
<gene>
    <name evidence="1" type="primary">Necator_chrIV.g13699</name>
    <name evidence="1" type="ORF">RB195_000407</name>
</gene>
<sequence length="91" mass="10455">MDMEFLSAVWIVHIPICYDQDLNDVFCAVPLYHSLFQDITGRLVRLWFAARKLLRCSGNVAVTCEWLRAAPLRIRTAYATAPQNSHDCQLD</sequence>
<protein>
    <submittedName>
        <fullName evidence="1">Uncharacterized protein</fullName>
    </submittedName>
</protein>
<dbReference type="EMBL" id="JAVFWL010000004">
    <property type="protein sequence ID" value="KAK6747171.1"/>
    <property type="molecule type" value="Genomic_DNA"/>
</dbReference>
<proteinExistence type="predicted"/>
<evidence type="ECO:0000313" key="1">
    <source>
        <dbReference type="EMBL" id="KAK6747171.1"/>
    </source>
</evidence>
<name>A0ABR1D9K3_NECAM</name>
<dbReference type="Proteomes" id="UP001303046">
    <property type="component" value="Unassembled WGS sequence"/>
</dbReference>